<protein>
    <submittedName>
        <fullName evidence="3">Maleamate amidohydrolase</fullName>
        <ecNumber evidence="3">3.5.1.107</ecNumber>
    </submittedName>
</protein>
<dbReference type="Proteomes" id="UP001209755">
    <property type="component" value="Unassembled WGS sequence"/>
</dbReference>
<evidence type="ECO:0000313" key="3">
    <source>
        <dbReference type="EMBL" id="MCW2305874.1"/>
    </source>
</evidence>
<dbReference type="RefSeq" id="WP_264599555.1">
    <property type="nucleotide sequence ID" value="NZ_JAOQNS010000001.1"/>
</dbReference>
<dbReference type="PANTHER" id="PTHR43540:SF1">
    <property type="entry name" value="ISOCHORISMATASE HYDROLASE"/>
    <property type="match status" value="1"/>
</dbReference>
<organism evidence="3 4">
    <name type="scientific">Rhodobium gokarnense</name>
    <dbReference type="NCBI Taxonomy" id="364296"/>
    <lineage>
        <taxon>Bacteria</taxon>
        <taxon>Pseudomonadati</taxon>
        <taxon>Pseudomonadota</taxon>
        <taxon>Alphaproteobacteria</taxon>
        <taxon>Hyphomicrobiales</taxon>
        <taxon>Rhodobiaceae</taxon>
        <taxon>Rhodobium</taxon>
    </lineage>
</organism>
<dbReference type="Pfam" id="PF00857">
    <property type="entry name" value="Isochorismatase"/>
    <property type="match status" value="1"/>
</dbReference>
<accession>A0ABT3H656</accession>
<keyword evidence="1 3" id="KW-0378">Hydrolase</keyword>
<evidence type="ECO:0000259" key="2">
    <source>
        <dbReference type="Pfam" id="PF00857"/>
    </source>
</evidence>
<dbReference type="SUPFAM" id="SSF52499">
    <property type="entry name" value="Isochorismatase-like hydrolases"/>
    <property type="match status" value="1"/>
</dbReference>
<comment type="caution">
    <text evidence="3">The sequence shown here is derived from an EMBL/GenBank/DDBJ whole genome shotgun (WGS) entry which is preliminary data.</text>
</comment>
<dbReference type="EMBL" id="JAOQNS010000001">
    <property type="protein sequence ID" value="MCW2305874.1"/>
    <property type="molecule type" value="Genomic_DNA"/>
</dbReference>
<gene>
    <name evidence="3" type="ORF">M2319_000190</name>
</gene>
<name>A0ABT3H656_9HYPH</name>
<evidence type="ECO:0000313" key="4">
    <source>
        <dbReference type="Proteomes" id="UP001209755"/>
    </source>
</evidence>
<dbReference type="PANTHER" id="PTHR43540">
    <property type="entry name" value="PEROXYUREIDOACRYLATE/UREIDOACRYLATE AMIDOHYDROLASE-RELATED"/>
    <property type="match status" value="1"/>
</dbReference>
<dbReference type="EC" id="3.5.1.107" evidence="3"/>
<dbReference type="InterPro" id="IPR050272">
    <property type="entry name" value="Isochorismatase-like_hydrls"/>
</dbReference>
<proteinExistence type="predicted"/>
<dbReference type="Gene3D" id="3.40.50.850">
    <property type="entry name" value="Isochorismatase-like"/>
    <property type="match status" value="1"/>
</dbReference>
<reference evidence="4" key="1">
    <citation type="submission" date="2023-07" db="EMBL/GenBank/DDBJ databases">
        <title>Genome sequencing of Purple Non-Sulfur Bacteria from various extreme environments.</title>
        <authorList>
            <person name="Mayer M."/>
        </authorList>
    </citation>
    <scope>NUCLEOTIDE SEQUENCE [LARGE SCALE GENOMIC DNA]</scope>
    <source>
        <strain evidence="4">DSM 17935</strain>
    </source>
</reference>
<feature type="domain" description="Isochorismatase-like" evidence="2">
    <location>
        <begin position="22"/>
        <end position="193"/>
    </location>
</feature>
<dbReference type="GO" id="GO:0016787">
    <property type="term" value="F:hydrolase activity"/>
    <property type="evidence" value="ECO:0007669"/>
    <property type="project" value="UniProtKB-KW"/>
</dbReference>
<dbReference type="InterPro" id="IPR036380">
    <property type="entry name" value="Isochorismatase-like_sf"/>
</dbReference>
<dbReference type="InterPro" id="IPR000868">
    <property type="entry name" value="Isochorismatase-like_dom"/>
</dbReference>
<sequence>MADLDVFERQGFGKPLGYGTKTALLIIDFQICFLDEDGLGGFNLKQAIDATAELLPAVRAAGMPVAHVRFVAPGTPGGIGTFAEKVPVLNELTRDHPGAPFVPSVAPIAGEYVMEKEHASAFFGTSFSTWLRTSAIDTLLVTGCTTSGCVRASVVDASAYGMRPIVVEDCVGDRAKAPHDASLFDMHQKYADIKSLGEVLGDLKQGLAA</sequence>
<evidence type="ECO:0000256" key="1">
    <source>
        <dbReference type="ARBA" id="ARBA00022801"/>
    </source>
</evidence>
<keyword evidence="4" id="KW-1185">Reference proteome</keyword>